<evidence type="ECO:0000259" key="5">
    <source>
        <dbReference type="Pfam" id="PF04542"/>
    </source>
</evidence>
<evidence type="ECO:0000256" key="3">
    <source>
        <dbReference type="ARBA" id="ARBA00023082"/>
    </source>
</evidence>
<evidence type="ECO:0000259" key="7">
    <source>
        <dbReference type="Pfam" id="PF08874"/>
    </source>
</evidence>
<dbReference type="Proteomes" id="UP000190188">
    <property type="component" value="Unassembled WGS sequence"/>
</dbReference>
<dbReference type="AlphaFoldDB" id="A0A1T2X1W2"/>
<keyword evidence="4" id="KW-0804">Transcription</keyword>
<dbReference type="InterPro" id="IPR013325">
    <property type="entry name" value="RNA_pol_sigma_r2"/>
</dbReference>
<evidence type="ECO:0000313" key="8">
    <source>
        <dbReference type="EMBL" id="OPA73860.1"/>
    </source>
</evidence>
<evidence type="ECO:0000259" key="6">
    <source>
        <dbReference type="Pfam" id="PF08281"/>
    </source>
</evidence>
<name>A0A1T2X1W2_9BACL</name>
<keyword evidence="9" id="KW-1185">Reference proteome</keyword>
<evidence type="ECO:0000256" key="1">
    <source>
        <dbReference type="ARBA" id="ARBA00010641"/>
    </source>
</evidence>
<dbReference type="InterPro" id="IPR007627">
    <property type="entry name" value="RNA_pol_sigma70_r2"/>
</dbReference>
<feature type="domain" description="RNA polymerase sigma-70 region 2" evidence="5">
    <location>
        <begin position="19"/>
        <end position="85"/>
    </location>
</feature>
<evidence type="ECO:0000256" key="4">
    <source>
        <dbReference type="ARBA" id="ARBA00023163"/>
    </source>
</evidence>
<proteinExistence type="inferred from homology"/>
<gene>
    <name evidence="8" type="ORF">BVG16_25810</name>
</gene>
<keyword evidence="3" id="KW-0731">Sigma factor</keyword>
<dbReference type="CDD" id="cd06171">
    <property type="entry name" value="Sigma70_r4"/>
    <property type="match status" value="1"/>
</dbReference>
<dbReference type="NCBIfam" id="TIGR02937">
    <property type="entry name" value="sigma70-ECF"/>
    <property type="match status" value="1"/>
</dbReference>
<feature type="domain" description="DUF1835" evidence="7">
    <location>
        <begin position="191"/>
        <end position="295"/>
    </location>
</feature>
<accession>A0A1T2X1W2</accession>
<dbReference type="STRING" id="1324314.BVG16_25810"/>
<sequence length="521" mass="59245">MLHWVEQAKQGDQEAFHQLVRQFTAMAYTVAYEKLRDAHLAEDVVQESFAEAFIHLSQLQQAEAFPGWFKTIVIRQSYRVLRGRQPQIVSIQEAAQTASTFLDVSEVVERKEMQQILHDSISALSSNMRIAVQLFYFHGYSLQEISAYVGTPVSALKKRLFDARSKLKGTLPVADFVSVFKDLYEGGKQMLHIVNGDFVADKLRQGIVQGDVLVWREVFPEGPIFVDPAQFANRSVRAQYLEHSLGIPSAEYIRGCTAQEQTLADFQNYEEVVLWFEHDLFDQTMLCYLLHWFAQRPLGRTKLSLLCIGSYPGIELFRGLGQLSVEQMETLSGTWQTVGEDELRLGSAVWEAYAASDPLQLAEILQGDTSALPFVHDAFQLHLSRLPSTYNGLGVIEQTTLEKVDNGVNNPLDLFKQVGNHLNDLGMGDLQYWHSLSKMTQGLYPLLHIEGLDTFPDYKNMPSSFRHCHVVLTEMGRHMLEGQEDRVVKNGIDEWYGGIHLRGNSVPWRWDVAEQRIVSMD</sequence>
<comment type="similarity">
    <text evidence="1">Belongs to the sigma-70 factor family. ECF subfamily.</text>
</comment>
<dbReference type="InterPro" id="IPR013324">
    <property type="entry name" value="RNA_pol_sigma_r3/r4-like"/>
</dbReference>
<dbReference type="Pfam" id="PF04542">
    <property type="entry name" value="Sigma70_r2"/>
    <property type="match status" value="1"/>
</dbReference>
<comment type="caution">
    <text evidence="8">The sequence shown here is derived from an EMBL/GenBank/DDBJ whole genome shotgun (WGS) entry which is preliminary data.</text>
</comment>
<keyword evidence="2" id="KW-0805">Transcription regulation</keyword>
<dbReference type="InterPro" id="IPR014973">
    <property type="entry name" value="DUF1835"/>
</dbReference>
<reference evidence="8 9" key="1">
    <citation type="submission" date="2017-01" db="EMBL/GenBank/DDBJ databases">
        <title>Genome analysis of Paenibacillus selenitrireducens ES3-24.</title>
        <authorList>
            <person name="Xu D."/>
            <person name="Yao R."/>
            <person name="Zheng S."/>
        </authorList>
    </citation>
    <scope>NUCLEOTIDE SEQUENCE [LARGE SCALE GENOMIC DNA]</scope>
    <source>
        <strain evidence="8 9">ES3-24</strain>
    </source>
</reference>
<dbReference type="InterPro" id="IPR036388">
    <property type="entry name" value="WH-like_DNA-bd_sf"/>
</dbReference>
<dbReference type="Pfam" id="PF08874">
    <property type="entry name" value="DUF1835"/>
    <property type="match status" value="1"/>
</dbReference>
<dbReference type="Gene3D" id="1.10.1740.10">
    <property type="match status" value="1"/>
</dbReference>
<protein>
    <submittedName>
        <fullName evidence="8">RNA polymerase subunit sigma</fullName>
    </submittedName>
</protein>
<dbReference type="GO" id="GO:0006352">
    <property type="term" value="P:DNA-templated transcription initiation"/>
    <property type="evidence" value="ECO:0007669"/>
    <property type="project" value="InterPro"/>
</dbReference>
<dbReference type="GO" id="GO:0003677">
    <property type="term" value="F:DNA binding"/>
    <property type="evidence" value="ECO:0007669"/>
    <property type="project" value="InterPro"/>
</dbReference>
<dbReference type="RefSeq" id="WP_078502089.1">
    <property type="nucleotide sequence ID" value="NZ_MSZX01000013.1"/>
</dbReference>
<feature type="domain" description="RNA polymerase sigma factor 70 region 4 type 2" evidence="6">
    <location>
        <begin position="115"/>
        <end position="167"/>
    </location>
</feature>
<dbReference type="InterPro" id="IPR039425">
    <property type="entry name" value="RNA_pol_sigma-70-like"/>
</dbReference>
<dbReference type="Pfam" id="PF08281">
    <property type="entry name" value="Sigma70_r4_2"/>
    <property type="match status" value="1"/>
</dbReference>
<dbReference type="SUPFAM" id="SSF88946">
    <property type="entry name" value="Sigma2 domain of RNA polymerase sigma factors"/>
    <property type="match status" value="1"/>
</dbReference>
<dbReference type="Gene3D" id="1.10.10.10">
    <property type="entry name" value="Winged helix-like DNA-binding domain superfamily/Winged helix DNA-binding domain"/>
    <property type="match status" value="1"/>
</dbReference>
<evidence type="ECO:0000313" key="9">
    <source>
        <dbReference type="Proteomes" id="UP000190188"/>
    </source>
</evidence>
<dbReference type="PANTHER" id="PTHR43133">
    <property type="entry name" value="RNA POLYMERASE ECF-TYPE SIGMA FACTO"/>
    <property type="match status" value="1"/>
</dbReference>
<evidence type="ECO:0000256" key="2">
    <source>
        <dbReference type="ARBA" id="ARBA00023015"/>
    </source>
</evidence>
<dbReference type="EMBL" id="MSZX01000013">
    <property type="protein sequence ID" value="OPA73860.1"/>
    <property type="molecule type" value="Genomic_DNA"/>
</dbReference>
<dbReference type="InterPro" id="IPR014284">
    <property type="entry name" value="RNA_pol_sigma-70_dom"/>
</dbReference>
<dbReference type="PANTHER" id="PTHR43133:SF51">
    <property type="entry name" value="RNA POLYMERASE SIGMA FACTOR"/>
    <property type="match status" value="1"/>
</dbReference>
<dbReference type="InterPro" id="IPR013249">
    <property type="entry name" value="RNA_pol_sigma70_r4_t2"/>
</dbReference>
<dbReference type="GO" id="GO:0016987">
    <property type="term" value="F:sigma factor activity"/>
    <property type="evidence" value="ECO:0007669"/>
    <property type="project" value="UniProtKB-KW"/>
</dbReference>
<organism evidence="8 9">
    <name type="scientific">Paenibacillus selenitireducens</name>
    <dbReference type="NCBI Taxonomy" id="1324314"/>
    <lineage>
        <taxon>Bacteria</taxon>
        <taxon>Bacillati</taxon>
        <taxon>Bacillota</taxon>
        <taxon>Bacilli</taxon>
        <taxon>Bacillales</taxon>
        <taxon>Paenibacillaceae</taxon>
        <taxon>Paenibacillus</taxon>
    </lineage>
</organism>
<dbReference type="OrthoDB" id="127805at2"/>
<dbReference type="SUPFAM" id="SSF88659">
    <property type="entry name" value="Sigma3 and sigma4 domains of RNA polymerase sigma factors"/>
    <property type="match status" value="1"/>
</dbReference>